<protein>
    <submittedName>
        <fullName evidence="1">Uncharacterized protein</fullName>
    </submittedName>
</protein>
<organism evidence="1 2">
    <name type="scientific">Tanticharoenia sakaeratensis NBRC 103193</name>
    <dbReference type="NCBI Taxonomy" id="1231623"/>
    <lineage>
        <taxon>Bacteria</taxon>
        <taxon>Pseudomonadati</taxon>
        <taxon>Pseudomonadota</taxon>
        <taxon>Alphaproteobacteria</taxon>
        <taxon>Acetobacterales</taxon>
        <taxon>Acetobacteraceae</taxon>
        <taxon>Tanticharoenia</taxon>
    </lineage>
</organism>
<evidence type="ECO:0000313" key="1">
    <source>
        <dbReference type="EMBL" id="GAN54865.1"/>
    </source>
</evidence>
<dbReference type="AlphaFoldDB" id="A0A0D6MN90"/>
<reference evidence="1 2" key="1">
    <citation type="submission" date="2012-10" db="EMBL/GenBank/DDBJ databases">
        <title>Genome sequencing of Tanticharoenia sakaeratensis NBRC 103193.</title>
        <authorList>
            <person name="Azuma Y."/>
            <person name="Hadano H."/>
            <person name="Hirakawa H."/>
            <person name="Matsushita K."/>
        </authorList>
    </citation>
    <scope>NUCLEOTIDE SEQUENCE [LARGE SCALE GENOMIC DNA]</scope>
    <source>
        <strain evidence="1 2">NBRC 103193</strain>
    </source>
</reference>
<dbReference type="EMBL" id="BALE01000031">
    <property type="protein sequence ID" value="GAN54865.1"/>
    <property type="molecule type" value="Genomic_DNA"/>
</dbReference>
<evidence type="ECO:0000313" key="2">
    <source>
        <dbReference type="Proteomes" id="UP000032679"/>
    </source>
</evidence>
<name>A0A0D6MN90_9PROT</name>
<sequence>MAGMPVCRGNGDDTVMQAKSLEVLNYRTPISVRTGPEAISWPVVPYPASGRAVGCDECDEKRGNCRQEQEHCAFREKVDGLRKKRSEKRSHHGLGPWFSICGV</sequence>
<accession>A0A0D6MN90</accession>
<proteinExistence type="predicted"/>
<comment type="caution">
    <text evidence="1">The sequence shown here is derived from an EMBL/GenBank/DDBJ whole genome shotgun (WGS) entry which is preliminary data.</text>
</comment>
<gene>
    <name evidence="1" type="ORF">Tasa_031_083</name>
</gene>
<dbReference type="Proteomes" id="UP000032679">
    <property type="component" value="Unassembled WGS sequence"/>
</dbReference>
<keyword evidence="2" id="KW-1185">Reference proteome</keyword>